<keyword evidence="3" id="KW-1185">Reference proteome</keyword>
<dbReference type="EMBL" id="CP126114">
    <property type="protein sequence ID" value="WHY88548.1"/>
    <property type="molecule type" value="Genomic_DNA"/>
</dbReference>
<dbReference type="InterPro" id="IPR013022">
    <property type="entry name" value="Xyl_isomerase-like_TIM-brl"/>
</dbReference>
<dbReference type="InterPro" id="IPR050312">
    <property type="entry name" value="IolE/XylAMocC-like"/>
</dbReference>
<accession>A0AA95MYM3</accession>
<dbReference type="SUPFAM" id="SSF51658">
    <property type="entry name" value="Xylose isomerase-like"/>
    <property type="match status" value="1"/>
</dbReference>
<dbReference type="GO" id="GO:0016853">
    <property type="term" value="F:isomerase activity"/>
    <property type="evidence" value="ECO:0007669"/>
    <property type="project" value="UniProtKB-KW"/>
</dbReference>
<evidence type="ECO:0000259" key="1">
    <source>
        <dbReference type="Pfam" id="PF01261"/>
    </source>
</evidence>
<dbReference type="Proteomes" id="UP001178288">
    <property type="component" value="Chromosome"/>
</dbReference>
<protein>
    <submittedName>
        <fullName evidence="2">Sugar phosphate isomerase/epimerase</fullName>
    </submittedName>
</protein>
<evidence type="ECO:0000313" key="2">
    <source>
        <dbReference type="EMBL" id="WHY88548.1"/>
    </source>
</evidence>
<dbReference type="PANTHER" id="PTHR12110">
    <property type="entry name" value="HYDROXYPYRUVATE ISOMERASE"/>
    <property type="match status" value="1"/>
</dbReference>
<keyword evidence="2" id="KW-0413">Isomerase</keyword>
<evidence type="ECO:0000313" key="3">
    <source>
        <dbReference type="Proteomes" id="UP001178288"/>
    </source>
</evidence>
<dbReference type="KEGG" id="nnv:QNH39_12195"/>
<proteinExistence type="predicted"/>
<dbReference type="PANTHER" id="PTHR12110:SF41">
    <property type="entry name" value="INOSOSE DEHYDRATASE"/>
    <property type="match status" value="1"/>
</dbReference>
<name>A0AA95MYM3_9BACI</name>
<organism evidence="2 3">
    <name type="scientific">Neobacillus novalis</name>
    <dbReference type="NCBI Taxonomy" id="220687"/>
    <lineage>
        <taxon>Bacteria</taxon>
        <taxon>Bacillati</taxon>
        <taxon>Bacillota</taxon>
        <taxon>Bacilli</taxon>
        <taxon>Bacillales</taxon>
        <taxon>Bacillaceae</taxon>
        <taxon>Neobacillus</taxon>
    </lineage>
</organism>
<feature type="domain" description="Xylose isomerase-like TIM barrel" evidence="1">
    <location>
        <begin position="28"/>
        <end position="217"/>
    </location>
</feature>
<dbReference type="Gene3D" id="3.20.20.150">
    <property type="entry name" value="Divalent-metal-dependent TIM barrel enzymes"/>
    <property type="match status" value="1"/>
</dbReference>
<gene>
    <name evidence="2" type="ORF">QNH39_12195</name>
</gene>
<sequence length="244" mass="28430">MKKNQIVINTLVYLEDLQAGVPQSEMVDWVHELGVKNIEVRREFIKDRQELQDIKNKSEQYGMNIFFSVPDVLYENHQLKYESLEMYCKEAFDMNGRCIKLNIGEYKQFGDGDLQTITRLTEQYKVKITVENDQTESNGRSQKIFDFLTEVKQLGGSITFTIDIGNWLFQGEDPVENAKLLQSFVTYIHIKDIDKEKNTRLLNEGLVDWKKIIEILPKDLPAAIEYPISTKEVLVSEIQKLLEI</sequence>
<dbReference type="AlphaFoldDB" id="A0AA95MYM3"/>
<reference evidence="2" key="1">
    <citation type="submission" date="2023-05" db="EMBL/GenBank/DDBJ databases">
        <title>Comparative genomics of Bacillaceae isolates and their secondary metabolite potential.</title>
        <authorList>
            <person name="Song L."/>
            <person name="Nielsen L.J."/>
            <person name="Mohite O."/>
            <person name="Xu X."/>
            <person name="Weber T."/>
            <person name="Kovacs A.T."/>
        </authorList>
    </citation>
    <scope>NUCLEOTIDE SEQUENCE</scope>
    <source>
        <strain evidence="2">XLM17</strain>
    </source>
</reference>
<dbReference type="Pfam" id="PF01261">
    <property type="entry name" value="AP_endonuc_2"/>
    <property type="match status" value="1"/>
</dbReference>
<dbReference type="InterPro" id="IPR036237">
    <property type="entry name" value="Xyl_isomerase-like_sf"/>
</dbReference>
<dbReference type="RefSeq" id="WP_066086625.1">
    <property type="nucleotide sequence ID" value="NZ_CP126114.1"/>
</dbReference>